<dbReference type="PRINTS" id="PR00411">
    <property type="entry name" value="PNDRDTASEI"/>
</dbReference>
<dbReference type="InterPro" id="IPR036188">
    <property type="entry name" value="FAD/NAD-bd_sf"/>
</dbReference>
<dbReference type="SUPFAM" id="SSF54292">
    <property type="entry name" value="2Fe-2S ferredoxin-like"/>
    <property type="match status" value="1"/>
</dbReference>
<feature type="domain" description="2Fe-2S ferredoxin-type" evidence="2">
    <location>
        <begin position="21"/>
        <end position="103"/>
    </location>
</feature>
<keyword evidence="1" id="KW-0560">Oxidoreductase</keyword>
<gene>
    <name evidence="3" type="ORF">ENT52_04295</name>
</gene>
<dbReference type="CDD" id="cd00207">
    <property type="entry name" value="fer2"/>
    <property type="match status" value="1"/>
</dbReference>
<dbReference type="InterPro" id="IPR001041">
    <property type="entry name" value="2Fe-2S_ferredoxin-type"/>
</dbReference>
<dbReference type="Gene3D" id="3.10.20.440">
    <property type="entry name" value="2Fe-2S iron-sulphur cluster binding domain, sarcosine oxidase, alpha subunit, N-terminal domain"/>
    <property type="match status" value="1"/>
</dbReference>
<dbReference type="PROSITE" id="PS00197">
    <property type="entry name" value="2FE2S_FER_1"/>
    <property type="match status" value="1"/>
</dbReference>
<accession>A0A7J3M2I0</accession>
<dbReference type="InterPro" id="IPR023753">
    <property type="entry name" value="FAD/NAD-binding_dom"/>
</dbReference>
<dbReference type="PROSITE" id="PS51085">
    <property type="entry name" value="2FE2S_FER_2"/>
    <property type="match status" value="1"/>
</dbReference>
<protein>
    <submittedName>
        <fullName evidence="3">FAD-dependent oxidoreductase</fullName>
    </submittedName>
</protein>
<dbReference type="AlphaFoldDB" id="A0A7J3M2I0"/>
<dbReference type="EMBL" id="DSYZ01000088">
    <property type="protein sequence ID" value="HGT82928.1"/>
    <property type="molecule type" value="Genomic_DNA"/>
</dbReference>
<dbReference type="PRINTS" id="PR00368">
    <property type="entry name" value="FADPNR"/>
</dbReference>
<reference evidence="3" key="1">
    <citation type="journal article" date="2020" name="mSystems">
        <title>Genome- and Community-Level Interaction Insights into Carbon Utilization and Element Cycling Functions of Hydrothermarchaeota in Hydrothermal Sediment.</title>
        <authorList>
            <person name="Zhou Z."/>
            <person name="Liu Y."/>
            <person name="Xu W."/>
            <person name="Pan J."/>
            <person name="Luo Z.H."/>
            <person name="Li M."/>
        </authorList>
    </citation>
    <scope>NUCLEOTIDE SEQUENCE [LARGE SCALE GENOMIC DNA]</scope>
    <source>
        <strain evidence="3">SpSt-587</strain>
    </source>
</reference>
<dbReference type="GO" id="GO:0051537">
    <property type="term" value="F:2 iron, 2 sulfur cluster binding"/>
    <property type="evidence" value="ECO:0007669"/>
    <property type="project" value="InterPro"/>
</dbReference>
<dbReference type="GO" id="GO:0016491">
    <property type="term" value="F:oxidoreductase activity"/>
    <property type="evidence" value="ECO:0007669"/>
    <property type="project" value="UniProtKB-KW"/>
</dbReference>
<dbReference type="InterPro" id="IPR042204">
    <property type="entry name" value="2Fe-2S-bd_N"/>
</dbReference>
<evidence type="ECO:0000256" key="1">
    <source>
        <dbReference type="ARBA" id="ARBA00023002"/>
    </source>
</evidence>
<sequence>MVEVKDGRLVEHPILKFNRGREVTIYFNGKPIKAYEGETVASALYAAGIRVFSRSFRWHRPRGFFCAIGKCSACMMEVDGVPNVRTCKVYVRDGMQIKTQTGFPNAERDFFAISDKVIDRIFPHGSQYTKFNNKLIRNFVLSQLRKMTGFGNAPKKEFQGNASYEEVRCDILVIGGGPAGMSAAINAGKYGAKVLLIDENPFLGGQLVKQTHRFFGSAKHRAGTRGIRIAKILEEELRKIPSVDIRLETKAFGVYGREVGAVEKEKLLRIIPKKIVVATGAYERTLIFENNDLPGVYGAGGVQTLMNVYGIKPGNRGLIVGSGNVGLILSYQLLQAGVDVSAIVEAMPRIGGYFVHAAKVRRLGVPIYVRHTILRALGKDRVEGAIIAQLDEKWKPIPGTEKKLDCDFICVAVGLSPTHELLYQAGCRMKFVPELGGLVPLRSKYNETSVEGVYVAGDVAGVEEATAAIMNGRIAAIHAVVKLGLGGEEAKKELEEALKDLEEFRAGPFGERIVCGIEKCILASEVEL</sequence>
<evidence type="ECO:0000313" key="3">
    <source>
        <dbReference type="EMBL" id="HGT82928.1"/>
    </source>
</evidence>
<dbReference type="InterPro" id="IPR006058">
    <property type="entry name" value="2Fe2S_fd_BS"/>
</dbReference>
<dbReference type="Pfam" id="PF13510">
    <property type="entry name" value="Fer2_4"/>
    <property type="match status" value="1"/>
</dbReference>
<dbReference type="PANTHER" id="PTHR42949:SF3">
    <property type="entry name" value="ANAEROBIC GLYCEROL-3-PHOSPHATE DEHYDROGENASE SUBUNIT B"/>
    <property type="match status" value="1"/>
</dbReference>
<evidence type="ECO:0000259" key="2">
    <source>
        <dbReference type="PROSITE" id="PS51085"/>
    </source>
</evidence>
<organism evidence="3">
    <name type="scientific">Archaeoglobus fulgidus</name>
    <dbReference type="NCBI Taxonomy" id="2234"/>
    <lineage>
        <taxon>Archaea</taxon>
        <taxon>Methanobacteriati</taxon>
        <taxon>Methanobacteriota</taxon>
        <taxon>Archaeoglobi</taxon>
        <taxon>Archaeoglobales</taxon>
        <taxon>Archaeoglobaceae</taxon>
        <taxon>Archaeoglobus</taxon>
    </lineage>
</organism>
<dbReference type="InterPro" id="IPR051691">
    <property type="entry name" value="Metab_Enz_Cyan_OpOx_G3PDH"/>
</dbReference>
<proteinExistence type="predicted"/>
<dbReference type="Pfam" id="PF07992">
    <property type="entry name" value="Pyr_redox_2"/>
    <property type="match status" value="1"/>
</dbReference>
<dbReference type="SUPFAM" id="SSF51905">
    <property type="entry name" value="FAD/NAD(P)-binding domain"/>
    <property type="match status" value="1"/>
</dbReference>
<dbReference type="PANTHER" id="PTHR42949">
    <property type="entry name" value="ANAEROBIC GLYCEROL-3-PHOSPHATE DEHYDROGENASE SUBUNIT B"/>
    <property type="match status" value="1"/>
</dbReference>
<dbReference type="InterPro" id="IPR036010">
    <property type="entry name" value="2Fe-2S_ferredoxin-like_sf"/>
</dbReference>
<name>A0A7J3M2I0_ARCFL</name>
<comment type="caution">
    <text evidence="3">The sequence shown here is derived from an EMBL/GenBank/DDBJ whole genome shotgun (WGS) entry which is preliminary data.</text>
</comment>
<dbReference type="Gene3D" id="3.50.50.60">
    <property type="entry name" value="FAD/NAD(P)-binding domain"/>
    <property type="match status" value="2"/>
</dbReference>